<reference evidence="3 4" key="1">
    <citation type="submission" date="2018-07" db="EMBL/GenBank/DDBJ databases">
        <title>Motiliproteus coralliicola sp. nov., a bacterium isolated from Coral.</title>
        <authorList>
            <person name="Wang G."/>
        </authorList>
    </citation>
    <scope>NUCLEOTIDE SEQUENCE [LARGE SCALE GENOMIC DNA]</scope>
    <source>
        <strain evidence="3 4">C34</strain>
    </source>
</reference>
<dbReference type="EMBL" id="QQOH01000002">
    <property type="protein sequence ID" value="RDE23068.1"/>
    <property type="molecule type" value="Genomic_DNA"/>
</dbReference>
<dbReference type="Pfam" id="PF01381">
    <property type="entry name" value="HTH_3"/>
    <property type="match status" value="1"/>
</dbReference>
<dbReference type="PANTHER" id="PTHR46797:SF11">
    <property type="entry name" value="HTH-TYPE TRANSCRIPTIONAL REGULATOR PUUR"/>
    <property type="match status" value="1"/>
</dbReference>
<evidence type="ECO:0000313" key="4">
    <source>
        <dbReference type="Proteomes" id="UP000253769"/>
    </source>
</evidence>
<protein>
    <submittedName>
        <fullName evidence="3">Cupin domain-containing protein</fullName>
    </submittedName>
</protein>
<dbReference type="CDD" id="cd00093">
    <property type="entry name" value="HTH_XRE"/>
    <property type="match status" value="1"/>
</dbReference>
<accession>A0A369WLW8</accession>
<proteinExistence type="predicted"/>
<dbReference type="GO" id="GO:0003677">
    <property type="term" value="F:DNA binding"/>
    <property type="evidence" value="ECO:0007669"/>
    <property type="project" value="UniProtKB-KW"/>
</dbReference>
<dbReference type="InterPro" id="IPR011051">
    <property type="entry name" value="RmlC_Cupin_sf"/>
</dbReference>
<name>A0A369WLW8_9GAMM</name>
<sequence length="180" mass="19734">MDVGARLKEVRTQKKLSQRELAKRAGVTNSTISLIEQNRVSPSVSSLKKVLDGLPMQLQEFFSLDVPEKKQVFYPAGEMPDLGHGEISLCLVGHNHPNRTLSLLHETYPPNSDTGSEMLTHDGQEGGVIVQGEIELTVDGEIKVLSPGDGYFFDSNLPHRFRNIGDVDCVIVSANNPPSL</sequence>
<keyword evidence="1" id="KW-0238">DNA-binding</keyword>
<dbReference type="PANTHER" id="PTHR46797">
    <property type="entry name" value="HTH-TYPE TRANSCRIPTIONAL REGULATOR"/>
    <property type="match status" value="1"/>
</dbReference>
<dbReference type="OrthoDB" id="9814751at2"/>
<dbReference type="RefSeq" id="WP_114695694.1">
    <property type="nucleotide sequence ID" value="NZ_QQOH01000002.1"/>
</dbReference>
<dbReference type="CDD" id="cd02209">
    <property type="entry name" value="cupin_XRE_C"/>
    <property type="match status" value="1"/>
</dbReference>
<dbReference type="PROSITE" id="PS50943">
    <property type="entry name" value="HTH_CROC1"/>
    <property type="match status" value="1"/>
</dbReference>
<dbReference type="SUPFAM" id="SSF47413">
    <property type="entry name" value="lambda repressor-like DNA-binding domains"/>
    <property type="match status" value="1"/>
</dbReference>
<dbReference type="SUPFAM" id="SSF51182">
    <property type="entry name" value="RmlC-like cupins"/>
    <property type="match status" value="1"/>
</dbReference>
<evidence type="ECO:0000259" key="2">
    <source>
        <dbReference type="PROSITE" id="PS50943"/>
    </source>
</evidence>
<dbReference type="SMART" id="SM00530">
    <property type="entry name" value="HTH_XRE"/>
    <property type="match status" value="1"/>
</dbReference>
<dbReference type="GO" id="GO:0005829">
    <property type="term" value="C:cytosol"/>
    <property type="evidence" value="ECO:0007669"/>
    <property type="project" value="TreeGrafter"/>
</dbReference>
<dbReference type="GO" id="GO:0003700">
    <property type="term" value="F:DNA-binding transcription factor activity"/>
    <property type="evidence" value="ECO:0007669"/>
    <property type="project" value="TreeGrafter"/>
</dbReference>
<dbReference type="InterPro" id="IPR010982">
    <property type="entry name" value="Lambda_DNA-bd_dom_sf"/>
</dbReference>
<gene>
    <name evidence="3" type="ORF">DV711_09760</name>
</gene>
<keyword evidence="4" id="KW-1185">Reference proteome</keyword>
<dbReference type="Proteomes" id="UP000253769">
    <property type="component" value="Unassembled WGS sequence"/>
</dbReference>
<comment type="caution">
    <text evidence="3">The sequence shown here is derived from an EMBL/GenBank/DDBJ whole genome shotgun (WGS) entry which is preliminary data.</text>
</comment>
<dbReference type="InterPro" id="IPR014710">
    <property type="entry name" value="RmlC-like_jellyroll"/>
</dbReference>
<dbReference type="Gene3D" id="1.10.260.40">
    <property type="entry name" value="lambda repressor-like DNA-binding domains"/>
    <property type="match status" value="1"/>
</dbReference>
<dbReference type="InterPro" id="IPR001387">
    <property type="entry name" value="Cro/C1-type_HTH"/>
</dbReference>
<dbReference type="AlphaFoldDB" id="A0A369WLW8"/>
<feature type="domain" description="HTH cro/C1-type" evidence="2">
    <location>
        <begin position="7"/>
        <end position="61"/>
    </location>
</feature>
<dbReference type="Gene3D" id="2.60.120.10">
    <property type="entry name" value="Jelly Rolls"/>
    <property type="match status" value="1"/>
</dbReference>
<dbReference type="InterPro" id="IPR013096">
    <property type="entry name" value="Cupin_2"/>
</dbReference>
<dbReference type="Pfam" id="PF07883">
    <property type="entry name" value="Cupin_2"/>
    <property type="match status" value="1"/>
</dbReference>
<evidence type="ECO:0000313" key="3">
    <source>
        <dbReference type="EMBL" id="RDE23068.1"/>
    </source>
</evidence>
<dbReference type="InterPro" id="IPR050807">
    <property type="entry name" value="TransReg_Diox_bact_type"/>
</dbReference>
<organism evidence="3 4">
    <name type="scientific">Motiliproteus coralliicola</name>
    <dbReference type="NCBI Taxonomy" id="2283196"/>
    <lineage>
        <taxon>Bacteria</taxon>
        <taxon>Pseudomonadati</taxon>
        <taxon>Pseudomonadota</taxon>
        <taxon>Gammaproteobacteria</taxon>
        <taxon>Oceanospirillales</taxon>
        <taxon>Oceanospirillaceae</taxon>
        <taxon>Motiliproteus</taxon>
    </lineage>
</organism>
<evidence type="ECO:0000256" key="1">
    <source>
        <dbReference type="ARBA" id="ARBA00023125"/>
    </source>
</evidence>